<sequence length="436" mass="48976">MGAESTGYHRAGPRFARSVRMFHNHPTRNMRVAVVGCSHGHLDQIYQSIHRINKEAKRAGEKPVELLLCCGDFQANRCNADLCTMKAPPKFRLMNDFHNYYAGRKRAPVLTIVIGGNHEAMGHMWECYHGAWLAPRIYYLGAAGCVLVDGWLRVAGASGIWHASDWKKGHFERIPYIPSTLASAYHVRQYDITRLMNLRGPSVDIFMSHDWPNGIEKHGDTQTLLRDNPRFKTSVMSNTLGSPPLETLLKKLRPRRWVSGHMHIRFTASVPHGKQPEANEYTHFLALDKPGEGRPFIEVIDVPTPETHANSGSEGPQLFFDPHWLAVVRAFASYLPLQEQATQLPSPTLVPQLLEDALQWVRANVGEDGVKIVDDVQVFQHTAPPTRSANANEITNERPRAYSNPQTQAFCDMLGITNVIGEETNSVLDRPKEQSG</sequence>
<dbReference type="GO" id="GO:0000398">
    <property type="term" value="P:mRNA splicing, via spliceosome"/>
    <property type="evidence" value="ECO:0007669"/>
    <property type="project" value="TreeGrafter"/>
</dbReference>
<comment type="cofactor">
    <cofactor evidence="2">
        <name>Zn(2+)</name>
        <dbReference type="ChEBI" id="CHEBI:29105"/>
    </cofactor>
</comment>
<keyword evidence="11" id="KW-0464">Manganese</keyword>
<evidence type="ECO:0000256" key="4">
    <source>
        <dbReference type="ARBA" id="ARBA00004123"/>
    </source>
</evidence>
<dbReference type="GO" id="GO:0005634">
    <property type="term" value="C:nucleus"/>
    <property type="evidence" value="ECO:0007669"/>
    <property type="project" value="UniProtKB-SubCell"/>
</dbReference>
<dbReference type="AlphaFoldDB" id="A0A8H6S566"/>
<evidence type="ECO:0000256" key="10">
    <source>
        <dbReference type="ARBA" id="ARBA00023004"/>
    </source>
</evidence>
<evidence type="ECO:0000313" key="14">
    <source>
        <dbReference type="EMBL" id="KAF7293031.1"/>
    </source>
</evidence>
<keyword evidence="10" id="KW-0408">Iron</keyword>
<evidence type="ECO:0000256" key="2">
    <source>
        <dbReference type="ARBA" id="ARBA00001947"/>
    </source>
</evidence>
<evidence type="ECO:0000256" key="11">
    <source>
        <dbReference type="ARBA" id="ARBA00023211"/>
    </source>
</evidence>
<dbReference type="GO" id="GO:0046872">
    <property type="term" value="F:metal ion binding"/>
    <property type="evidence" value="ECO:0007669"/>
    <property type="project" value="UniProtKB-KW"/>
</dbReference>
<comment type="caution">
    <text evidence="14">The sequence shown here is derived from an EMBL/GenBank/DDBJ whole genome shotgun (WGS) entry which is preliminary data.</text>
</comment>
<dbReference type="OrthoDB" id="407609at2759"/>
<dbReference type="SUPFAM" id="SSF56300">
    <property type="entry name" value="Metallo-dependent phosphatases"/>
    <property type="match status" value="1"/>
</dbReference>
<dbReference type="Pfam" id="PF00149">
    <property type="entry name" value="Metallophos"/>
    <property type="match status" value="1"/>
</dbReference>
<keyword evidence="6" id="KW-0507">mRNA processing</keyword>
<proteinExistence type="inferred from homology"/>
<dbReference type="Gene3D" id="3.60.21.10">
    <property type="match status" value="1"/>
</dbReference>
<keyword evidence="15" id="KW-1185">Reference proteome</keyword>
<evidence type="ECO:0000256" key="3">
    <source>
        <dbReference type="ARBA" id="ARBA00001954"/>
    </source>
</evidence>
<dbReference type="InterPro" id="IPR041816">
    <property type="entry name" value="Dbr1_N"/>
</dbReference>
<dbReference type="InterPro" id="IPR029052">
    <property type="entry name" value="Metallo-depent_PP-like"/>
</dbReference>
<evidence type="ECO:0000256" key="1">
    <source>
        <dbReference type="ARBA" id="ARBA00001936"/>
    </source>
</evidence>
<organism evidence="14 15">
    <name type="scientific">Mycena indigotica</name>
    <dbReference type="NCBI Taxonomy" id="2126181"/>
    <lineage>
        <taxon>Eukaryota</taxon>
        <taxon>Fungi</taxon>
        <taxon>Dikarya</taxon>
        <taxon>Basidiomycota</taxon>
        <taxon>Agaricomycotina</taxon>
        <taxon>Agaricomycetes</taxon>
        <taxon>Agaricomycetidae</taxon>
        <taxon>Agaricales</taxon>
        <taxon>Marasmiineae</taxon>
        <taxon>Mycenaceae</taxon>
        <taxon>Mycena</taxon>
    </lineage>
</organism>
<dbReference type="PANTHER" id="PTHR12849">
    <property type="entry name" value="RNA LARIAT DEBRANCHING ENZYME"/>
    <property type="match status" value="1"/>
</dbReference>
<dbReference type="SMART" id="SM01124">
    <property type="entry name" value="DBR1"/>
    <property type="match status" value="1"/>
</dbReference>
<comment type="cofactor">
    <cofactor evidence="3">
        <name>Fe(2+)</name>
        <dbReference type="ChEBI" id="CHEBI:29033"/>
    </cofactor>
</comment>
<dbReference type="Pfam" id="PF05011">
    <property type="entry name" value="DBR1"/>
    <property type="match status" value="1"/>
</dbReference>
<evidence type="ECO:0000259" key="13">
    <source>
        <dbReference type="SMART" id="SM01124"/>
    </source>
</evidence>
<keyword evidence="8" id="KW-0378">Hydrolase</keyword>
<evidence type="ECO:0000256" key="12">
    <source>
        <dbReference type="ARBA" id="ARBA00023242"/>
    </source>
</evidence>
<evidence type="ECO:0000256" key="6">
    <source>
        <dbReference type="ARBA" id="ARBA00022664"/>
    </source>
</evidence>
<keyword evidence="9" id="KW-0862">Zinc</keyword>
<dbReference type="Proteomes" id="UP000636479">
    <property type="component" value="Unassembled WGS sequence"/>
</dbReference>
<evidence type="ECO:0000256" key="5">
    <source>
        <dbReference type="ARBA" id="ARBA00006045"/>
    </source>
</evidence>
<gene>
    <name evidence="14" type="ORF">MIND_01202500</name>
</gene>
<dbReference type="CDD" id="cd00844">
    <property type="entry name" value="MPP_Dbr1_N"/>
    <property type="match status" value="1"/>
</dbReference>
<reference evidence="14" key="1">
    <citation type="submission" date="2020-05" db="EMBL/GenBank/DDBJ databases">
        <title>Mycena genomes resolve the evolution of fungal bioluminescence.</title>
        <authorList>
            <person name="Tsai I.J."/>
        </authorList>
    </citation>
    <scope>NUCLEOTIDE SEQUENCE</scope>
    <source>
        <strain evidence="14">171206Taipei</strain>
    </source>
</reference>
<comment type="subcellular location">
    <subcellularLocation>
        <location evidence="4">Nucleus</location>
    </subcellularLocation>
</comment>
<dbReference type="InterPro" id="IPR007708">
    <property type="entry name" value="DBR1_C"/>
</dbReference>
<feature type="domain" description="Lariat debranching enzyme C-terminal" evidence="13">
    <location>
        <begin position="270"/>
        <end position="420"/>
    </location>
</feature>
<protein>
    <submittedName>
        <fullName evidence="14">RNA lariat debranching enzyme</fullName>
    </submittedName>
</protein>
<dbReference type="EMBL" id="JACAZF010000011">
    <property type="protein sequence ID" value="KAF7293031.1"/>
    <property type="molecule type" value="Genomic_DNA"/>
</dbReference>
<comment type="cofactor">
    <cofactor evidence="1">
        <name>Mn(2+)</name>
        <dbReference type="ChEBI" id="CHEBI:29035"/>
    </cofactor>
</comment>
<accession>A0A8H6S566</accession>
<dbReference type="GO" id="GO:0008419">
    <property type="term" value="F:RNA lariat debranching enzyme activity"/>
    <property type="evidence" value="ECO:0007669"/>
    <property type="project" value="TreeGrafter"/>
</dbReference>
<name>A0A8H6S566_9AGAR</name>
<evidence type="ECO:0000256" key="8">
    <source>
        <dbReference type="ARBA" id="ARBA00022801"/>
    </source>
</evidence>
<dbReference type="RefSeq" id="XP_037215459.1">
    <property type="nucleotide sequence ID" value="XM_037368533.1"/>
</dbReference>
<evidence type="ECO:0000256" key="7">
    <source>
        <dbReference type="ARBA" id="ARBA00022723"/>
    </source>
</evidence>
<keyword evidence="12" id="KW-0539">Nucleus</keyword>
<dbReference type="InterPro" id="IPR004843">
    <property type="entry name" value="Calcineurin-like_PHP"/>
</dbReference>
<dbReference type="GeneID" id="59351049"/>
<evidence type="ECO:0000313" key="15">
    <source>
        <dbReference type="Proteomes" id="UP000636479"/>
    </source>
</evidence>
<comment type="similarity">
    <text evidence="5">Belongs to the lariat debranching enzyme family.</text>
</comment>
<evidence type="ECO:0000256" key="9">
    <source>
        <dbReference type="ARBA" id="ARBA00022833"/>
    </source>
</evidence>
<dbReference type="PANTHER" id="PTHR12849:SF0">
    <property type="entry name" value="LARIAT DEBRANCHING ENZYME"/>
    <property type="match status" value="1"/>
</dbReference>
<keyword evidence="7" id="KW-0479">Metal-binding</keyword>